<dbReference type="PANTHER" id="PTHR12715:SF4">
    <property type="entry name" value="EAMA DOMAIN-CONTAINING PROTEIN"/>
    <property type="match status" value="1"/>
</dbReference>
<dbReference type="PANTHER" id="PTHR12715">
    <property type="entry name" value="TRANSPORTER, DRUG/METABOLITE EXPORTER FAMILY"/>
    <property type="match status" value="1"/>
</dbReference>
<protein>
    <submittedName>
        <fullName evidence="3">EamA-like transporter family protein</fullName>
    </submittedName>
</protein>
<sequence>MTTRPAHPRLVALWAAVALLSWGSAYPIVRVVMHDIGPVPLAALRYALAAVLSAGWLLYERAPLPRVRDIPRFLACGGIGISLYNVLFNTGEISVSAGASSLLISSSPLMAAIIAVAVMGERLTAWGWAGSLISFAGVVTIAGGEPGGLSFGSGTTLILGAALCSALYTTLQKRLIPTYGAMATTAYVLIVGGLVLLPWLPQALATLPRMSTPNMLGVVQLAVLPAFVGYAAWTWVVGQMGVARAAGLLYLLPPVTLLESFALVHEVPEPRTLLGGLVVMLGVFLANTLGRAPVERMPPGGE</sequence>
<keyword evidence="1" id="KW-1133">Transmembrane helix</keyword>
<evidence type="ECO:0000259" key="2">
    <source>
        <dbReference type="Pfam" id="PF00892"/>
    </source>
</evidence>
<dbReference type="EMBL" id="POTC01000068">
    <property type="protein sequence ID" value="POF61451.1"/>
    <property type="molecule type" value="Genomic_DNA"/>
</dbReference>
<reference evidence="3 4" key="1">
    <citation type="submission" date="2018-01" db="EMBL/GenBank/DDBJ databases">
        <title>Draft Genome Sequence of Komagataeibacter maltaceti LMG 1529, a Vinegar Producing Acetic Acid Bacterium Isolated from Malt Vinegar Brewery Acetifiers.</title>
        <authorList>
            <person name="Zhang Q."/>
            <person name="Hollensteiner J."/>
            <person name="Poehlein A."/>
            <person name="Daniel R."/>
        </authorList>
    </citation>
    <scope>NUCLEOTIDE SEQUENCE [LARGE SCALE GENOMIC DNA]</scope>
    <source>
        <strain evidence="3 4">LMG 1529</strain>
    </source>
</reference>
<feature type="transmembrane region" description="Helical" evidence="1">
    <location>
        <begin position="125"/>
        <end position="143"/>
    </location>
</feature>
<name>A0A2S3VXV9_9PROT</name>
<feature type="transmembrane region" description="Helical" evidence="1">
    <location>
        <begin position="70"/>
        <end position="87"/>
    </location>
</feature>
<feature type="transmembrane region" description="Helical" evidence="1">
    <location>
        <begin position="41"/>
        <end position="58"/>
    </location>
</feature>
<feature type="domain" description="EamA" evidence="2">
    <location>
        <begin position="11"/>
        <end position="141"/>
    </location>
</feature>
<keyword evidence="4" id="KW-1185">Reference proteome</keyword>
<feature type="transmembrane region" description="Helical" evidence="1">
    <location>
        <begin position="149"/>
        <end position="168"/>
    </location>
</feature>
<gene>
    <name evidence="3" type="ORF">KMAL_29270</name>
</gene>
<evidence type="ECO:0000313" key="4">
    <source>
        <dbReference type="Proteomes" id="UP000237344"/>
    </source>
</evidence>
<organism evidence="3 4">
    <name type="scientific">Novacetimonas maltaceti</name>
    <dbReference type="NCBI Taxonomy" id="1203393"/>
    <lineage>
        <taxon>Bacteria</taxon>
        <taxon>Pseudomonadati</taxon>
        <taxon>Pseudomonadota</taxon>
        <taxon>Alphaproteobacteria</taxon>
        <taxon>Acetobacterales</taxon>
        <taxon>Acetobacteraceae</taxon>
        <taxon>Novacetimonas</taxon>
    </lineage>
</organism>
<comment type="caution">
    <text evidence="3">The sequence shown here is derived from an EMBL/GenBank/DDBJ whole genome shotgun (WGS) entry which is preliminary data.</text>
</comment>
<keyword evidence="1" id="KW-0472">Membrane</keyword>
<dbReference type="InterPro" id="IPR000620">
    <property type="entry name" value="EamA_dom"/>
</dbReference>
<dbReference type="InterPro" id="IPR037185">
    <property type="entry name" value="EmrE-like"/>
</dbReference>
<accession>A0A2S3VXV9</accession>
<proteinExistence type="predicted"/>
<dbReference type="InterPro" id="IPR052756">
    <property type="entry name" value="Alkyne_AA_exporter"/>
</dbReference>
<evidence type="ECO:0000256" key="1">
    <source>
        <dbReference type="SAM" id="Phobius"/>
    </source>
</evidence>
<dbReference type="RefSeq" id="WP_110096332.1">
    <property type="nucleotide sequence ID" value="NZ_NKUE01000008.1"/>
</dbReference>
<feature type="transmembrane region" description="Helical" evidence="1">
    <location>
        <begin position="215"/>
        <end position="236"/>
    </location>
</feature>
<feature type="transmembrane region" description="Helical" evidence="1">
    <location>
        <begin position="180"/>
        <end position="200"/>
    </location>
</feature>
<dbReference type="OrthoDB" id="9809509at2"/>
<dbReference type="AlphaFoldDB" id="A0A2S3VXV9"/>
<dbReference type="Proteomes" id="UP000237344">
    <property type="component" value="Unassembled WGS sequence"/>
</dbReference>
<keyword evidence="1" id="KW-0812">Transmembrane</keyword>
<dbReference type="SUPFAM" id="SSF103481">
    <property type="entry name" value="Multidrug resistance efflux transporter EmrE"/>
    <property type="match status" value="2"/>
</dbReference>
<feature type="domain" description="EamA" evidence="2">
    <location>
        <begin position="153"/>
        <end position="287"/>
    </location>
</feature>
<dbReference type="GO" id="GO:0016020">
    <property type="term" value="C:membrane"/>
    <property type="evidence" value="ECO:0007669"/>
    <property type="project" value="InterPro"/>
</dbReference>
<evidence type="ECO:0000313" key="3">
    <source>
        <dbReference type="EMBL" id="POF61451.1"/>
    </source>
</evidence>
<dbReference type="Pfam" id="PF00892">
    <property type="entry name" value="EamA"/>
    <property type="match status" value="2"/>
</dbReference>
<feature type="transmembrane region" description="Helical" evidence="1">
    <location>
        <begin position="93"/>
        <end position="118"/>
    </location>
</feature>